<gene>
    <name evidence="2" type="ORF">GCM10025751_19950</name>
</gene>
<dbReference type="InterPro" id="IPR049251">
    <property type="entry name" value="DUF6884"/>
</dbReference>
<dbReference type="GeneID" id="68612592"/>
<dbReference type="Proteomes" id="UP001501729">
    <property type="component" value="Unassembled WGS sequence"/>
</dbReference>
<dbReference type="AlphaFoldDB" id="A0AAV3UG84"/>
<comment type="caution">
    <text evidence="2">The sequence shown here is derived from an EMBL/GenBank/DDBJ whole genome shotgun (WGS) entry which is preliminary data.</text>
</comment>
<reference evidence="2 3" key="1">
    <citation type="journal article" date="2019" name="Int. J. Syst. Evol. Microbiol.">
        <title>The Global Catalogue of Microorganisms (GCM) 10K type strain sequencing project: providing services to taxonomists for standard genome sequencing and annotation.</title>
        <authorList>
            <consortium name="The Broad Institute Genomics Platform"/>
            <consortium name="The Broad Institute Genome Sequencing Center for Infectious Disease"/>
            <person name="Wu L."/>
            <person name="Ma J."/>
        </authorList>
    </citation>
    <scope>NUCLEOTIDE SEQUENCE [LARGE SCALE GENOMIC DNA]</scope>
    <source>
        <strain evidence="2 3">JCM 17504</strain>
    </source>
</reference>
<evidence type="ECO:0000313" key="3">
    <source>
        <dbReference type="Proteomes" id="UP001501729"/>
    </source>
</evidence>
<dbReference type="EMBL" id="BAABKX010000001">
    <property type="protein sequence ID" value="GAA5048297.1"/>
    <property type="molecule type" value="Genomic_DNA"/>
</dbReference>
<accession>A0AAV3UG84</accession>
<feature type="domain" description="DUF6884" evidence="1">
    <location>
        <begin position="5"/>
        <end position="131"/>
    </location>
</feature>
<keyword evidence="3" id="KW-1185">Reference proteome</keyword>
<organism evidence="2 3">
    <name type="scientific">Haladaptatus pallidirubidus</name>
    <dbReference type="NCBI Taxonomy" id="1008152"/>
    <lineage>
        <taxon>Archaea</taxon>
        <taxon>Methanobacteriati</taxon>
        <taxon>Methanobacteriota</taxon>
        <taxon>Stenosarchaea group</taxon>
        <taxon>Halobacteria</taxon>
        <taxon>Halobacteriales</taxon>
        <taxon>Haladaptataceae</taxon>
        <taxon>Haladaptatus</taxon>
    </lineage>
</organism>
<name>A0AAV3UG84_9EURY</name>
<dbReference type="Pfam" id="PF21818">
    <property type="entry name" value="DUF6884"/>
    <property type="match status" value="1"/>
</dbReference>
<protein>
    <recommendedName>
        <fullName evidence="1">DUF6884 domain-containing protein</fullName>
    </recommendedName>
</protein>
<evidence type="ECO:0000259" key="1">
    <source>
        <dbReference type="Pfam" id="PF21818"/>
    </source>
</evidence>
<proteinExistence type="predicted"/>
<evidence type="ECO:0000313" key="2">
    <source>
        <dbReference type="EMBL" id="GAA5048297.1"/>
    </source>
</evidence>
<dbReference type="RefSeq" id="WP_227776748.1">
    <property type="nucleotide sequence ID" value="NZ_BAABKX010000001.1"/>
</dbReference>
<sequence length="140" mass="15768">MRTLAIVNGSEEQCGGWRPAREQYASSQFRSKANYAETCDDWRLVSEKHGLFSPDARIGPDDVTLDSLTPSGRNDWARKVRIEIKQLVVGGESYDELIALLDSEYVRCLSPFWKELERCNISVTIEHMPSGGAKKTEETA</sequence>